<keyword evidence="2" id="KW-0863">Zinc-finger</keyword>
<evidence type="ECO:0000256" key="3">
    <source>
        <dbReference type="ARBA" id="ARBA00022833"/>
    </source>
</evidence>
<organism evidence="5 6">
    <name type="scientific">Aphis gossypii</name>
    <name type="common">Cotton aphid</name>
    <dbReference type="NCBI Taxonomy" id="80765"/>
    <lineage>
        <taxon>Eukaryota</taxon>
        <taxon>Metazoa</taxon>
        <taxon>Ecdysozoa</taxon>
        <taxon>Arthropoda</taxon>
        <taxon>Hexapoda</taxon>
        <taxon>Insecta</taxon>
        <taxon>Pterygota</taxon>
        <taxon>Neoptera</taxon>
        <taxon>Paraneoptera</taxon>
        <taxon>Hemiptera</taxon>
        <taxon>Sternorrhyncha</taxon>
        <taxon>Aphidomorpha</taxon>
        <taxon>Aphidoidea</taxon>
        <taxon>Aphididae</taxon>
        <taxon>Aphidini</taxon>
        <taxon>Aphis</taxon>
        <taxon>Aphis</taxon>
    </lineage>
</organism>
<reference evidence="5" key="1">
    <citation type="submission" date="2022-02" db="EMBL/GenBank/DDBJ databases">
        <authorList>
            <person name="King R."/>
        </authorList>
    </citation>
    <scope>NUCLEOTIDE SEQUENCE</scope>
</reference>
<accession>A0A9P0J9D5</accession>
<keyword evidence="3" id="KW-0862">Zinc</keyword>
<evidence type="ECO:0000256" key="2">
    <source>
        <dbReference type="ARBA" id="ARBA00022771"/>
    </source>
</evidence>
<dbReference type="AlphaFoldDB" id="A0A9P0J9D5"/>
<name>A0A9P0J9D5_APHGO</name>
<evidence type="ECO:0000256" key="1">
    <source>
        <dbReference type="ARBA" id="ARBA00022723"/>
    </source>
</evidence>
<evidence type="ECO:0000313" key="6">
    <source>
        <dbReference type="Proteomes" id="UP001154329"/>
    </source>
</evidence>
<dbReference type="Pfam" id="PF04500">
    <property type="entry name" value="FLYWCH"/>
    <property type="match status" value="1"/>
</dbReference>
<reference evidence="5" key="2">
    <citation type="submission" date="2022-10" db="EMBL/GenBank/DDBJ databases">
        <authorList>
            <consortium name="ENA_rothamsted_submissions"/>
            <consortium name="culmorum"/>
            <person name="King R."/>
        </authorList>
    </citation>
    <scope>NUCLEOTIDE SEQUENCE</scope>
</reference>
<sequence>MTPQHLEVIETKTIRPFKYPRLALDGYLYHFHKKCTHHLRWKCNRVYSLKCPAVLRTNMDKYELEHIAVDHEHVHGPDFIAIEALKARLNVQKQSSLFNKNACFKQKNLDGFFEEIDLPKIIKNNPVRFCASSKEIFFTDPLDPDCKNGNTEKYEDLIKNNDSIDAIFNFENYPFNKLDQKDNKNQIGINLKDGIMKNHTSYSFNEELKDVNQICQATSLNEHNMTINNQKNNTHQNERALLTNTYEKKNTSTTNTYKKISHYTTNARKVKNSLITNIKKKKYTLINNKYSLINNKNKRNYILSKNNQIQKNMLISNKRTLKRSLITNTNKRKKFKTTNKQKNKSTLITNACRQIIPSKVKLRKYTSKFINQNSPIIINTTTTTSTSTIKSIPTIISTPKILSTPTIENATEIISTPKVTSTSTINSLPSIKITHNMMERCLDKDIKTENESISDSDDDFSFGFNKANYNAVIDDDEETNIKIKTLELVQKDYMYHLLYSKKNWSTALKILSNPLIGIKVFENILLIKVLIRLMKGNNRTKRQIRSLNKRNDHWKLKFDCLEHKIKTLVNSTRSDRNIRCTSVINKKAKDTALCTNIEVHKQKNNSGLKEKVSTELKSNVTLENLKTSKLYQYFNSQNNFSSKCGSDIMTSKPEEIKTNISSTPVMVDLIKDIPENVIISRLSPKPKFDTQQNNLTQSDSDIKMIQSNFIKSNENFSPVSCISKALNLSSKSLKRKISNLIQNNTSIEIKSKFRKYNGLSSLASNDLIMESLPDIMLSRFGPKFLNSQTTNSTQHNTAINMTESNINKCYESFTPASIDVIVNNLPMIINSRLIGEKNIFTQFNKHTETIPSISISNDLNSDVPTFSSSSMRAVTSLNDNLLFNKEINPALSMVAPSNVEVLMFEKNLEISTKDSKMINQKEWESPRKLTVRSDTDPSMSTTVILPFALKRLSKLNNHSPSQYPMLNKLLTKPNTILKLDKKDKLNTPLIPVQMKTPLPDVVYESTQIMNKINFEETIQTNHSYDHQKSPNQIKSVPKAIPLPSPEIINDFSNEAMLKNYKKVDEEDFDLSIVYSEVYSL</sequence>
<keyword evidence="1" id="KW-0479">Metal-binding</keyword>
<dbReference type="Gene3D" id="2.20.25.240">
    <property type="match status" value="1"/>
</dbReference>
<proteinExistence type="predicted"/>
<evidence type="ECO:0000313" key="5">
    <source>
        <dbReference type="EMBL" id="CAH1732938.1"/>
    </source>
</evidence>
<feature type="domain" description="FLYWCH-type" evidence="4">
    <location>
        <begin position="18"/>
        <end position="75"/>
    </location>
</feature>
<dbReference type="Proteomes" id="UP001154329">
    <property type="component" value="Chromosome 3"/>
</dbReference>
<protein>
    <recommendedName>
        <fullName evidence="4">FLYWCH-type domain-containing protein</fullName>
    </recommendedName>
</protein>
<dbReference type="EMBL" id="OU899036">
    <property type="protein sequence ID" value="CAH1732938.1"/>
    <property type="molecule type" value="Genomic_DNA"/>
</dbReference>
<evidence type="ECO:0000259" key="4">
    <source>
        <dbReference type="Pfam" id="PF04500"/>
    </source>
</evidence>
<keyword evidence="6" id="KW-1185">Reference proteome</keyword>
<dbReference type="GO" id="GO:0008270">
    <property type="term" value="F:zinc ion binding"/>
    <property type="evidence" value="ECO:0007669"/>
    <property type="project" value="UniProtKB-KW"/>
</dbReference>
<gene>
    <name evidence="5" type="ORF">APHIGO_LOCUS9348</name>
</gene>
<dbReference type="InterPro" id="IPR007588">
    <property type="entry name" value="Znf_FLYWCH"/>
</dbReference>